<accession>A0A149QY10</accession>
<protein>
    <submittedName>
        <fullName evidence="1">Uncharacterized protein</fullName>
    </submittedName>
</protein>
<evidence type="ECO:0000313" key="1">
    <source>
        <dbReference type="EMBL" id="KXV02203.1"/>
    </source>
</evidence>
<comment type="caution">
    <text evidence="1">The sequence shown here is derived from an EMBL/GenBank/DDBJ whole genome shotgun (WGS) entry which is preliminary data.</text>
</comment>
<reference evidence="1 2" key="1">
    <citation type="submission" date="2015-06" db="EMBL/GenBank/DDBJ databases">
        <title>Improved classification and identification of acetic acid bacteria using matrix-assisted laser desorption/ionization time-of-flight mass spectrometry; Gluconobacter nephelii and Gluconobacter uchimurae are later heterotypic synonyms of Gluconobacter japonicus and Gluconobacter oxydans, respectively.</title>
        <authorList>
            <person name="Li L."/>
            <person name="Cleenwerck I."/>
            <person name="De Vuyst L."/>
            <person name="Vandamme P."/>
        </authorList>
    </citation>
    <scope>NUCLEOTIDE SEQUENCE [LARGE SCALE GENOMIC DNA]</scope>
    <source>
        <strain evidence="1 2">LMG 1764</strain>
    </source>
</reference>
<gene>
    <name evidence="1" type="ORF">AD929_03635</name>
</gene>
<sequence length="200" mass="22045">MNAIPDIITPGLQNQADVVSAMQACLQSRGQSVLAHGISVRRHYLQLLDILRGDVDAPEGWRIPNWAYREDILGAQLPEDIVAEYQVYHDCGKPYVRIEDEEGVHFPDHARASERVWLQAGGNPLAARLMAMDMDAHLLRADGLAEFAARDEAPTLLLTALAEVHSNAIMFGGLTSDSFKMKAKHLDKRGRQVLALRAGA</sequence>
<dbReference type="PATRIC" id="fig|442.7.peg.3214"/>
<dbReference type="RefSeq" id="WP_062494441.1">
    <property type="nucleotide sequence ID" value="NZ_LHZB01000101.1"/>
</dbReference>
<dbReference type="Proteomes" id="UP000075573">
    <property type="component" value="Unassembled WGS sequence"/>
</dbReference>
<dbReference type="AlphaFoldDB" id="A0A149QY10"/>
<dbReference type="EMBL" id="LHZB01000101">
    <property type="protein sequence ID" value="KXV02203.1"/>
    <property type="molecule type" value="Genomic_DNA"/>
</dbReference>
<organism evidence="1 2">
    <name type="scientific">Gluconobacter potus</name>
    <dbReference type="NCBI Taxonomy" id="2724927"/>
    <lineage>
        <taxon>Bacteria</taxon>
        <taxon>Pseudomonadati</taxon>
        <taxon>Pseudomonadota</taxon>
        <taxon>Alphaproteobacteria</taxon>
        <taxon>Acetobacterales</taxon>
        <taxon>Acetobacteraceae</taxon>
        <taxon>Gluconobacter</taxon>
    </lineage>
</organism>
<proteinExistence type="predicted"/>
<name>A0A149QY10_9PROT</name>
<evidence type="ECO:0000313" key="2">
    <source>
        <dbReference type="Proteomes" id="UP000075573"/>
    </source>
</evidence>